<name>A0A0F3MSP9_RICFI</name>
<accession>A0A0F3MSP9</accession>
<dbReference type="AlphaFoldDB" id="A0A0F3MSP9"/>
<evidence type="ECO:0000313" key="2">
    <source>
        <dbReference type="Proteomes" id="UP000033475"/>
    </source>
</evidence>
<dbReference type="Proteomes" id="UP000033475">
    <property type="component" value="Unassembled WGS sequence"/>
</dbReference>
<evidence type="ECO:0000313" key="1">
    <source>
        <dbReference type="EMBL" id="KJV58681.1"/>
    </source>
</evidence>
<gene>
    <name evidence="1" type="ORF">RFEPED_1072</name>
</gene>
<protein>
    <submittedName>
        <fullName evidence="1">Uncharacterized protein</fullName>
    </submittedName>
</protein>
<reference evidence="1 2" key="1">
    <citation type="submission" date="2015-01" db="EMBL/GenBank/DDBJ databases">
        <title>Genome Sequencing of Rickettsiales.</title>
        <authorList>
            <person name="Daugherty S.C."/>
            <person name="Su Q."/>
            <person name="Abolude K."/>
            <person name="Beier-Sexton M."/>
            <person name="Carlyon J.A."/>
            <person name="Carter R."/>
            <person name="Day N.P."/>
            <person name="Dumler S.J."/>
            <person name="Dyachenko V."/>
            <person name="Godinez A."/>
            <person name="Kurtti T.J."/>
            <person name="Lichay M."/>
            <person name="Mullins K.E."/>
            <person name="Ott S."/>
            <person name="Pappas-Brown V."/>
            <person name="Paris D.H."/>
            <person name="Patel P."/>
            <person name="Richards A.L."/>
            <person name="Sadzewicz L."/>
            <person name="Sears K."/>
            <person name="Seidman D."/>
            <person name="Sengamalay N."/>
            <person name="Stenos J."/>
            <person name="Tallon L.J."/>
            <person name="Vincent G."/>
            <person name="Fraser C.M."/>
            <person name="Munderloh U."/>
            <person name="Dunning-Hotopp J.C."/>
        </authorList>
    </citation>
    <scope>NUCLEOTIDE SEQUENCE [LARGE SCALE GENOMIC DNA]</scope>
    <source>
        <strain evidence="1 2">Pedreira</strain>
    </source>
</reference>
<sequence>MKIMKEVIWMSLETKRLDMSRHCEPAFMPVRQSQEFF</sequence>
<comment type="caution">
    <text evidence="1">The sequence shown here is derived from an EMBL/GenBank/DDBJ whole genome shotgun (WGS) entry which is preliminary data.</text>
</comment>
<dbReference type="EMBL" id="LANQ01000001">
    <property type="protein sequence ID" value="KJV58681.1"/>
    <property type="molecule type" value="Genomic_DNA"/>
</dbReference>
<proteinExistence type="predicted"/>
<organism evidence="1 2">
    <name type="scientific">Rickettsia felis str. Pedreira</name>
    <dbReference type="NCBI Taxonomy" id="1359196"/>
    <lineage>
        <taxon>Bacteria</taxon>
        <taxon>Pseudomonadati</taxon>
        <taxon>Pseudomonadota</taxon>
        <taxon>Alphaproteobacteria</taxon>
        <taxon>Rickettsiales</taxon>
        <taxon>Rickettsiaceae</taxon>
        <taxon>Rickettsieae</taxon>
        <taxon>Rickettsia</taxon>
        <taxon>spotted fever group</taxon>
    </lineage>
</organism>